<evidence type="ECO:0000256" key="1">
    <source>
        <dbReference type="SAM" id="MobiDB-lite"/>
    </source>
</evidence>
<name>A0A6C0HWD9_9ZZZZ</name>
<organism evidence="2">
    <name type="scientific">viral metagenome</name>
    <dbReference type="NCBI Taxonomy" id="1070528"/>
    <lineage>
        <taxon>unclassified sequences</taxon>
        <taxon>metagenomes</taxon>
        <taxon>organismal metagenomes</taxon>
    </lineage>
</organism>
<sequence length="323" mass="36537">MGASISVKTHSDLERMAIRQQKTEARLAEKLEKAEARLALKREKAEAKLALRNAHREEVKQRREEAKAEAKAEAKQRKLEEKRLKDEVRNEELAQQRIEKKQKKEEEKREKELAAAKSKLNKELAKAIKDADKKVQKARKIVSKEISAVEKEMVLKVMALVGKYLMTQHPNGFGIATFTAAVLDHYGDKNLWTGELNQNGYKHTHASIRSLVYECSPSSAQHWFKYGIQRGAGDIAPWYFVNRKLAELNNEYEWKVTEEGKRNGRGGNGGKWVFVSDLFDKKEDWPVELYGPIPTEEQLTQAATGRLVGMRGGGGGGGIVVID</sequence>
<feature type="region of interest" description="Disordered" evidence="1">
    <location>
        <begin position="52"/>
        <end position="113"/>
    </location>
</feature>
<accession>A0A6C0HWD9</accession>
<proteinExistence type="predicted"/>
<evidence type="ECO:0000313" key="2">
    <source>
        <dbReference type="EMBL" id="QHT85058.1"/>
    </source>
</evidence>
<dbReference type="EMBL" id="MN740031">
    <property type="protein sequence ID" value="QHT85058.1"/>
    <property type="molecule type" value="Genomic_DNA"/>
</dbReference>
<protein>
    <submittedName>
        <fullName evidence="2">Uncharacterized protein</fullName>
    </submittedName>
</protein>
<reference evidence="2" key="1">
    <citation type="journal article" date="2020" name="Nature">
        <title>Giant virus diversity and host interactions through global metagenomics.</title>
        <authorList>
            <person name="Schulz F."/>
            <person name="Roux S."/>
            <person name="Paez-Espino D."/>
            <person name="Jungbluth S."/>
            <person name="Walsh D.A."/>
            <person name="Denef V.J."/>
            <person name="McMahon K.D."/>
            <person name="Konstantinidis K.T."/>
            <person name="Eloe-Fadrosh E.A."/>
            <person name="Kyrpides N.C."/>
            <person name="Woyke T."/>
        </authorList>
    </citation>
    <scope>NUCLEOTIDE SEQUENCE</scope>
    <source>
        <strain evidence="2">GVMAG-M-3300023184-178</strain>
    </source>
</reference>
<dbReference type="AlphaFoldDB" id="A0A6C0HWD9"/>